<accession>A0ACD0NWN3</accession>
<protein>
    <submittedName>
        <fullName evidence="1">Uncharacterized protein</fullName>
    </submittedName>
</protein>
<evidence type="ECO:0000313" key="2">
    <source>
        <dbReference type="Proteomes" id="UP000245626"/>
    </source>
</evidence>
<sequence>MMTLCLHALLSSSLNRSLNRSSLCCRRRCRCVDFVSAFELFLPFFFFFSFIFEKMLYYPPSSRQFFFTSLAKVRVSREACLAEPRIKTIIDHHLSVIALLVWRRGLEELAIDPTQ</sequence>
<organism evidence="1 2">
    <name type="scientific">Violaceomyces palustris</name>
    <dbReference type="NCBI Taxonomy" id="1673888"/>
    <lineage>
        <taxon>Eukaryota</taxon>
        <taxon>Fungi</taxon>
        <taxon>Dikarya</taxon>
        <taxon>Basidiomycota</taxon>
        <taxon>Ustilaginomycotina</taxon>
        <taxon>Ustilaginomycetes</taxon>
        <taxon>Violaceomycetales</taxon>
        <taxon>Violaceomycetaceae</taxon>
        <taxon>Violaceomyces</taxon>
    </lineage>
</organism>
<evidence type="ECO:0000313" key="1">
    <source>
        <dbReference type="EMBL" id="PWN50224.1"/>
    </source>
</evidence>
<name>A0ACD0NWN3_9BASI</name>
<dbReference type="Proteomes" id="UP000245626">
    <property type="component" value="Unassembled WGS sequence"/>
</dbReference>
<dbReference type="EMBL" id="KZ819955">
    <property type="protein sequence ID" value="PWN50224.1"/>
    <property type="molecule type" value="Genomic_DNA"/>
</dbReference>
<gene>
    <name evidence="1" type="ORF">IE53DRAFT_105935</name>
</gene>
<proteinExistence type="predicted"/>
<keyword evidence="2" id="KW-1185">Reference proteome</keyword>
<reference evidence="1 2" key="1">
    <citation type="journal article" date="2018" name="Mol. Biol. Evol.">
        <title>Broad Genomic Sampling Reveals a Smut Pathogenic Ancestry of the Fungal Clade Ustilaginomycotina.</title>
        <authorList>
            <person name="Kijpornyongpan T."/>
            <person name="Mondo S.J."/>
            <person name="Barry K."/>
            <person name="Sandor L."/>
            <person name="Lee J."/>
            <person name="Lipzen A."/>
            <person name="Pangilinan J."/>
            <person name="LaButti K."/>
            <person name="Hainaut M."/>
            <person name="Henrissat B."/>
            <person name="Grigoriev I.V."/>
            <person name="Spatafora J.W."/>
            <person name="Aime M.C."/>
        </authorList>
    </citation>
    <scope>NUCLEOTIDE SEQUENCE [LARGE SCALE GENOMIC DNA]</scope>
    <source>
        <strain evidence="1 2">SA 807</strain>
    </source>
</reference>